<evidence type="ECO:0000313" key="1">
    <source>
        <dbReference type="EMBL" id="VFS85371.1"/>
    </source>
</evidence>
<dbReference type="EMBL" id="CAADJE010000028">
    <property type="protein sequence ID" value="VFS85371.1"/>
    <property type="molecule type" value="Genomic_DNA"/>
</dbReference>
<sequence length="54" mass="6096">MNDQRRFSNVAEPRHCATLAIVVQRIRKSVNPGSDHIVKLADAAHTFELAQINR</sequence>
<proteinExistence type="predicted"/>
<evidence type="ECO:0000313" key="2">
    <source>
        <dbReference type="Proteomes" id="UP000345637"/>
    </source>
</evidence>
<accession>A0A485CLF1</accession>
<protein>
    <submittedName>
        <fullName evidence="1">Uncharacterized protein</fullName>
    </submittedName>
</protein>
<dbReference type="Proteomes" id="UP000345637">
    <property type="component" value="Unassembled WGS sequence"/>
</dbReference>
<name>A0A485CLF1_RAOPL</name>
<dbReference type="AlphaFoldDB" id="A0A485CLF1"/>
<reference evidence="1 2" key="1">
    <citation type="submission" date="2019-03" db="EMBL/GenBank/DDBJ databases">
        <authorList>
            <consortium name="Pathogen Informatics"/>
        </authorList>
    </citation>
    <scope>NUCLEOTIDE SEQUENCE [LARGE SCALE GENOMIC DNA]</scope>
    <source>
        <strain evidence="1 2">NCTC12998</strain>
    </source>
</reference>
<organism evidence="1 2">
    <name type="scientific">Raoultella planticola</name>
    <name type="common">Klebsiella planticola</name>
    <dbReference type="NCBI Taxonomy" id="575"/>
    <lineage>
        <taxon>Bacteria</taxon>
        <taxon>Pseudomonadati</taxon>
        <taxon>Pseudomonadota</taxon>
        <taxon>Gammaproteobacteria</taxon>
        <taxon>Enterobacterales</taxon>
        <taxon>Enterobacteriaceae</taxon>
        <taxon>Klebsiella/Raoultella group</taxon>
        <taxon>Raoultella</taxon>
    </lineage>
</organism>
<gene>
    <name evidence="1" type="ORF">NCTC12998_06055</name>
</gene>